<dbReference type="SUPFAM" id="SSF110395">
    <property type="entry name" value="CutC-like"/>
    <property type="match status" value="1"/>
</dbReference>
<evidence type="ECO:0000313" key="4">
    <source>
        <dbReference type="Proteomes" id="UP000799778"/>
    </source>
</evidence>
<dbReference type="HAMAP" id="MF_00795">
    <property type="entry name" value="CutC"/>
    <property type="match status" value="1"/>
</dbReference>
<dbReference type="EMBL" id="ML978073">
    <property type="protein sequence ID" value="KAF2012131.1"/>
    <property type="molecule type" value="Genomic_DNA"/>
</dbReference>
<dbReference type="GeneID" id="54287499"/>
<dbReference type="GO" id="GO:0005507">
    <property type="term" value="F:copper ion binding"/>
    <property type="evidence" value="ECO:0007669"/>
    <property type="project" value="TreeGrafter"/>
</dbReference>
<reference evidence="3" key="1">
    <citation type="journal article" date="2020" name="Stud. Mycol.">
        <title>101 Dothideomycetes genomes: a test case for predicting lifestyles and emergence of pathogens.</title>
        <authorList>
            <person name="Haridas S."/>
            <person name="Albert R."/>
            <person name="Binder M."/>
            <person name="Bloem J."/>
            <person name="Labutti K."/>
            <person name="Salamov A."/>
            <person name="Andreopoulos B."/>
            <person name="Baker S."/>
            <person name="Barry K."/>
            <person name="Bills G."/>
            <person name="Bluhm B."/>
            <person name="Cannon C."/>
            <person name="Castanera R."/>
            <person name="Culley D."/>
            <person name="Daum C."/>
            <person name="Ezra D."/>
            <person name="Gonzalez J."/>
            <person name="Henrissat B."/>
            <person name="Kuo A."/>
            <person name="Liang C."/>
            <person name="Lipzen A."/>
            <person name="Lutzoni F."/>
            <person name="Magnuson J."/>
            <person name="Mondo S."/>
            <person name="Nolan M."/>
            <person name="Ohm R."/>
            <person name="Pangilinan J."/>
            <person name="Park H.-J."/>
            <person name="Ramirez L."/>
            <person name="Alfaro M."/>
            <person name="Sun H."/>
            <person name="Tritt A."/>
            <person name="Yoshinaga Y."/>
            <person name="Zwiers L.-H."/>
            <person name="Turgeon B."/>
            <person name="Goodwin S."/>
            <person name="Spatafora J."/>
            <person name="Crous P."/>
            <person name="Grigoriev I."/>
        </authorList>
    </citation>
    <scope>NUCLEOTIDE SEQUENCE</scope>
    <source>
        <strain evidence="3">CBS 175.79</strain>
    </source>
</reference>
<dbReference type="OrthoDB" id="7392499at2759"/>
<dbReference type="InterPro" id="IPR036822">
    <property type="entry name" value="CutC-like_dom_sf"/>
</dbReference>
<protein>
    <recommendedName>
        <fullName evidence="2">Copper homeostasis protein cutC homolog</fullName>
    </recommendedName>
</protein>
<dbReference type="Proteomes" id="UP000799778">
    <property type="component" value="Unassembled WGS sequence"/>
</dbReference>
<evidence type="ECO:0000256" key="2">
    <source>
        <dbReference type="ARBA" id="ARBA00019014"/>
    </source>
</evidence>
<dbReference type="RefSeq" id="XP_033380470.1">
    <property type="nucleotide sequence ID" value="XM_033530102.1"/>
</dbReference>
<comment type="similarity">
    <text evidence="1">Belongs to the CutC family.</text>
</comment>
<dbReference type="Gene3D" id="3.20.20.380">
    <property type="entry name" value="Copper homeostasis (CutC) domain"/>
    <property type="match status" value="1"/>
</dbReference>
<dbReference type="AlphaFoldDB" id="A0A6A5XH59"/>
<dbReference type="PANTHER" id="PTHR12598:SF0">
    <property type="entry name" value="COPPER HOMEOSTASIS PROTEIN CUTC HOMOLOG"/>
    <property type="match status" value="1"/>
</dbReference>
<gene>
    <name evidence="3" type="ORF">BU24DRAFT_435548</name>
</gene>
<evidence type="ECO:0000313" key="3">
    <source>
        <dbReference type="EMBL" id="KAF2012131.1"/>
    </source>
</evidence>
<proteinExistence type="inferred from homology"/>
<dbReference type="PANTHER" id="PTHR12598">
    <property type="entry name" value="COPPER HOMEOSTASIS PROTEIN CUTC"/>
    <property type="match status" value="1"/>
</dbReference>
<accession>A0A6A5XH59</accession>
<name>A0A6A5XH59_9PLEO</name>
<organism evidence="3 4">
    <name type="scientific">Aaosphaeria arxii CBS 175.79</name>
    <dbReference type="NCBI Taxonomy" id="1450172"/>
    <lineage>
        <taxon>Eukaryota</taxon>
        <taxon>Fungi</taxon>
        <taxon>Dikarya</taxon>
        <taxon>Ascomycota</taxon>
        <taxon>Pezizomycotina</taxon>
        <taxon>Dothideomycetes</taxon>
        <taxon>Pleosporomycetidae</taxon>
        <taxon>Pleosporales</taxon>
        <taxon>Pleosporales incertae sedis</taxon>
        <taxon>Aaosphaeria</taxon>
    </lineage>
</organism>
<dbReference type="InterPro" id="IPR005627">
    <property type="entry name" value="CutC-like"/>
</dbReference>
<keyword evidence="4" id="KW-1185">Reference proteome</keyword>
<evidence type="ECO:0000256" key="1">
    <source>
        <dbReference type="ARBA" id="ARBA00007768"/>
    </source>
</evidence>
<sequence>MLEIACFNTESAIAAANAGADRIELCADYAAGGVTPSLAALQQLRQKASLPVNVMIRPRAGNFVYSDTEYEEMITQIETFKTEASGFVFGILDSDDRVDIGRNQKLVELAKPLPCTFHRAFDQIGDMNEATEQLIACGFRSILTSGGQSNAVAGAAQVAKLHRQWGAQISFILGGGVRSTNVGGLKDETSVEWYHSAAITQGGEDVDEDEVAKLQSALSQR</sequence>
<dbReference type="Pfam" id="PF03932">
    <property type="entry name" value="CutC"/>
    <property type="match status" value="1"/>
</dbReference>